<feature type="domain" description="Bacterial sugar transferase" evidence="3">
    <location>
        <begin position="260"/>
        <end position="445"/>
    </location>
</feature>
<keyword evidence="2" id="KW-0812">Transmembrane</keyword>
<organism evidence="4 5">
    <name type="scientific">Candidatus Giovannonibacteria bacterium GW2011_GWA2_53_7</name>
    <dbReference type="NCBI Taxonomy" id="1618650"/>
    <lineage>
        <taxon>Bacteria</taxon>
        <taxon>Candidatus Giovannoniibacteriota</taxon>
    </lineage>
</organism>
<dbReference type="GO" id="GO:0089702">
    <property type="term" value="F:undecaprenyl-phosphate glucose phosphotransferase activity"/>
    <property type="evidence" value="ECO:0007669"/>
    <property type="project" value="TreeGrafter"/>
</dbReference>
<gene>
    <name evidence="4" type="ORF">UY81_C0037G0003</name>
</gene>
<dbReference type="PANTHER" id="PTHR30576:SF21">
    <property type="entry name" value="UDP-GLUCOSE:UNDECAPRENYL-PHOSPHATE GLUCOSE-1-PHOSPHATE TRANSFERASE"/>
    <property type="match status" value="1"/>
</dbReference>
<dbReference type="Proteomes" id="UP000034290">
    <property type="component" value="Unassembled WGS sequence"/>
</dbReference>
<accession>A0A0G1XX27</accession>
<feature type="transmembrane region" description="Helical" evidence="2">
    <location>
        <begin position="44"/>
        <end position="65"/>
    </location>
</feature>
<dbReference type="AlphaFoldDB" id="A0A0G1XX27"/>
<comment type="similarity">
    <text evidence="1">Belongs to the bacterial sugar transferase family.</text>
</comment>
<feature type="transmembrane region" description="Helical" evidence="2">
    <location>
        <begin position="9"/>
        <end position="32"/>
    </location>
</feature>
<evidence type="ECO:0000313" key="4">
    <source>
        <dbReference type="EMBL" id="KKW35713.1"/>
    </source>
</evidence>
<dbReference type="Pfam" id="PF02397">
    <property type="entry name" value="Bac_transf"/>
    <property type="match status" value="1"/>
</dbReference>
<keyword evidence="2" id="KW-1133">Transmembrane helix</keyword>
<dbReference type="GO" id="GO:0009242">
    <property type="term" value="P:colanic acid biosynthetic process"/>
    <property type="evidence" value="ECO:0007669"/>
    <property type="project" value="TreeGrafter"/>
</dbReference>
<keyword evidence="2" id="KW-0472">Membrane</keyword>
<name>A0A0G1XX27_9BACT</name>
<dbReference type="EMBL" id="LCRM01000037">
    <property type="protein sequence ID" value="KKW35713.1"/>
    <property type="molecule type" value="Genomic_DNA"/>
</dbReference>
<protein>
    <submittedName>
        <fullName evidence="4">Sugar transferase</fullName>
    </submittedName>
</protein>
<feature type="transmembrane region" description="Helical" evidence="2">
    <location>
        <begin position="262"/>
        <end position="286"/>
    </location>
</feature>
<dbReference type="PANTHER" id="PTHR30576">
    <property type="entry name" value="COLANIC BIOSYNTHESIS UDP-GLUCOSE LIPID CARRIER TRANSFERASE"/>
    <property type="match status" value="1"/>
</dbReference>
<dbReference type="InterPro" id="IPR003362">
    <property type="entry name" value="Bact_transf"/>
</dbReference>
<feature type="transmembrane region" description="Helical" evidence="2">
    <location>
        <begin position="77"/>
        <end position="103"/>
    </location>
</feature>
<evidence type="ECO:0000256" key="2">
    <source>
        <dbReference type="SAM" id="Phobius"/>
    </source>
</evidence>
<evidence type="ECO:0000313" key="5">
    <source>
        <dbReference type="Proteomes" id="UP000034290"/>
    </source>
</evidence>
<evidence type="ECO:0000259" key="3">
    <source>
        <dbReference type="Pfam" id="PF02397"/>
    </source>
</evidence>
<evidence type="ECO:0000256" key="1">
    <source>
        <dbReference type="ARBA" id="ARBA00006464"/>
    </source>
</evidence>
<keyword evidence="4" id="KW-0808">Transferase</keyword>
<sequence length="450" mass="51022">MNLVPKREYVVLLVGDIVVFLISLWVTLAVRYLQPPSVDLVQTFLTPFSFLFAIWIFIFFLAGLYSKHTRLFRTRLFATLLYTQIINVIIAALFFFLVPAFGIAPKTILLLYLIISSVLIALWRIVLFPRLPTGSKLKGILIASGPDAEALAQEVSRDSRYTFTIETVDTKRATGAEVIREACRALESNEVAFLVVDFSDSSIAAAFPIMYDAAFQKNRFALIDVVDLYQEMFERVPLSLLQYEWILENVSSSRVYDNLKRFIDVVAALIIGVVSLPLYPFVALAVKLDDGGPLFIRQIRVGRFQQPIKVWKFRTMTGNDEGNYGTSGVSELRVTRVGKWLRMTRLDEFPQLWAVLHGDLSFVGPRPELPALAGLYSARIPYYSARYLVAPGLTGWAQTKHDRDPHHGADIEETRAKLSYDLYYLKHRSLALDISILFQTIRVVFTARGT</sequence>
<reference evidence="4 5" key="1">
    <citation type="journal article" date="2015" name="Nature">
        <title>rRNA introns, odd ribosomes, and small enigmatic genomes across a large radiation of phyla.</title>
        <authorList>
            <person name="Brown C.T."/>
            <person name="Hug L.A."/>
            <person name="Thomas B.C."/>
            <person name="Sharon I."/>
            <person name="Castelle C.J."/>
            <person name="Singh A."/>
            <person name="Wilkins M.J."/>
            <person name="Williams K.H."/>
            <person name="Banfield J.F."/>
        </authorList>
    </citation>
    <scope>NUCLEOTIDE SEQUENCE [LARGE SCALE GENOMIC DNA]</scope>
</reference>
<feature type="transmembrane region" description="Helical" evidence="2">
    <location>
        <begin position="109"/>
        <end position="128"/>
    </location>
</feature>
<comment type="caution">
    <text evidence="4">The sequence shown here is derived from an EMBL/GenBank/DDBJ whole genome shotgun (WGS) entry which is preliminary data.</text>
</comment>
<proteinExistence type="inferred from homology"/>